<dbReference type="Proteomes" id="UP000006428">
    <property type="component" value="Unassembled WGS sequence"/>
</dbReference>
<keyword evidence="2" id="KW-1185">Reference proteome</keyword>
<sequence>MNGGGMLSEDLINYLRDNGWWFEEVSIPYKEALESIGLSADSQIGFFYLHAEDGPHFISQKGMIYQLCWFVLNTDYGLAAESLRKSLCLPPSLIPLDSFEGEGGFFYNKESGQVLELSLGDTLSDFLDGKPTKKWRDFNSFIEYFFDI</sequence>
<name>A0ABN0DVG0_AERSS</name>
<accession>A0ABN0DVG0</accession>
<evidence type="ECO:0008006" key="3">
    <source>
        <dbReference type="Google" id="ProtNLM"/>
    </source>
</evidence>
<organism evidence="1 2">
    <name type="scientific">Aeromonas salmonicida subsp. salmonicida 01-B526</name>
    <dbReference type="NCBI Taxonomy" id="1076135"/>
    <lineage>
        <taxon>Bacteria</taxon>
        <taxon>Pseudomonadati</taxon>
        <taxon>Pseudomonadota</taxon>
        <taxon>Gammaproteobacteria</taxon>
        <taxon>Aeromonadales</taxon>
        <taxon>Aeromonadaceae</taxon>
        <taxon>Aeromonas</taxon>
    </lineage>
</organism>
<reference evidence="1 2" key="1">
    <citation type="journal article" date="2012" name="Front. Microbiol.">
        <title>Draft Genome Sequence of the Virulent Strain 01-B526 of the Fish Pathogen Aeromonas salmonicida.</title>
        <authorList>
            <person name="Charette S.J."/>
            <person name="Brochu F."/>
            <person name="Boyle B."/>
            <person name="Filion G."/>
            <person name="Tanaka K.H."/>
            <person name="Derome N."/>
        </authorList>
    </citation>
    <scope>NUCLEOTIDE SEQUENCE [LARGE SCALE GENOMIC DNA]</scope>
    <source>
        <strain evidence="1 2">01-B526</strain>
    </source>
</reference>
<evidence type="ECO:0000313" key="1">
    <source>
        <dbReference type="EMBL" id="EHI50916.1"/>
    </source>
</evidence>
<evidence type="ECO:0000313" key="2">
    <source>
        <dbReference type="Proteomes" id="UP000006428"/>
    </source>
</evidence>
<proteinExistence type="predicted"/>
<protein>
    <recommendedName>
        <fullName evidence="3">SMI1/KNR4 family protein</fullName>
    </recommendedName>
</protein>
<comment type="caution">
    <text evidence="1">The sequence shown here is derived from an EMBL/GenBank/DDBJ whole genome shotgun (WGS) entry which is preliminary data.</text>
</comment>
<dbReference type="EMBL" id="AGVO01000073">
    <property type="protein sequence ID" value="EHI50916.1"/>
    <property type="molecule type" value="Genomic_DNA"/>
</dbReference>
<gene>
    <name evidence="1" type="ORF">IYQ_19168</name>
</gene>